<dbReference type="Pfam" id="PF01547">
    <property type="entry name" value="SBP_bac_1"/>
    <property type="match status" value="1"/>
</dbReference>
<dbReference type="PANTHER" id="PTHR43227">
    <property type="entry name" value="BLL4140 PROTEIN"/>
    <property type="match status" value="1"/>
</dbReference>
<organism evidence="9 10">
    <name type="scientific">Natronomicrosphaera hydrolytica</name>
    <dbReference type="NCBI Taxonomy" id="3242702"/>
    <lineage>
        <taxon>Bacteria</taxon>
        <taxon>Pseudomonadati</taxon>
        <taxon>Planctomycetota</taxon>
        <taxon>Phycisphaerae</taxon>
        <taxon>Phycisphaerales</taxon>
        <taxon>Phycisphaeraceae</taxon>
        <taxon>Natronomicrosphaera</taxon>
    </lineage>
</organism>
<dbReference type="InterPro" id="IPR000515">
    <property type="entry name" value="MetI-like"/>
</dbReference>
<dbReference type="PROSITE" id="PS50928">
    <property type="entry name" value="ABC_TM1"/>
    <property type="match status" value="1"/>
</dbReference>
<feature type="transmembrane region" description="Helical" evidence="7">
    <location>
        <begin position="26"/>
        <end position="48"/>
    </location>
</feature>
<dbReference type="Pfam" id="PF00528">
    <property type="entry name" value="BPD_transp_1"/>
    <property type="match status" value="1"/>
</dbReference>
<evidence type="ECO:0000256" key="5">
    <source>
        <dbReference type="ARBA" id="ARBA00022989"/>
    </source>
</evidence>
<evidence type="ECO:0000256" key="4">
    <source>
        <dbReference type="ARBA" id="ARBA00022692"/>
    </source>
</evidence>
<feature type="transmembrane region" description="Helical" evidence="7">
    <location>
        <begin position="820"/>
        <end position="843"/>
    </location>
</feature>
<dbReference type="Gene3D" id="3.40.190.10">
    <property type="entry name" value="Periplasmic binding protein-like II"/>
    <property type="match status" value="1"/>
</dbReference>
<evidence type="ECO:0000259" key="8">
    <source>
        <dbReference type="PROSITE" id="PS50928"/>
    </source>
</evidence>
<comment type="similarity">
    <text evidence="7">Belongs to the binding-protein-dependent transport system permease family.</text>
</comment>
<keyword evidence="6 7" id="KW-0472">Membrane</keyword>
<dbReference type="InterPro" id="IPR006059">
    <property type="entry name" value="SBP"/>
</dbReference>
<feature type="transmembrane region" description="Helical" evidence="7">
    <location>
        <begin position="665"/>
        <end position="686"/>
    </location>
</feature>
<feature type="transmembrane region" description="Helical" evidence="7">
    <location>
        <begin position="924"/>
        <end position="946"/>
    </location>
</feature>
<feature type="transmembrane region" description="Helical" evidence="7">
    <location>
        <begin position="530"/>
        <end position="551"/>
    </location>
</feature>
<dbReference type="CDD" id="cd06261">
    <property type="entry name" value="TM_PBP2"/>
    <property type="match status" value="1"/>
</dbReference>
<dbReference type="InterPro" id="IPR050809">
    <property type="entry name" value="UgpAE/MalFG_permease"/>
</dbReference>
<feature type="transmembrane region" description="Helical" evidence="7">
    <location>
        <begin position="634"/>
        <end position="653"/>
    </location>
</feature>
<keyword evidence="4 7" id="KW-0812">Transmembrane</keyword>
<comment type="subcellular location">
    <subcellularLocation>
        <location evidence="1 7">Cell membrane</location>
        <topology evidence="1 7">Multi-pass membrane protein</topology>
    </subcellularLocation>
</comment>
<keyword evidence="5 7" id="KW-1133">Transmembrane helix</keyword>
<comment type="caution">
    <text evidence="9">The sequence shown here is derived from an EMBL/GenBank/DDBJ whole genome shotgun (WGS) entry which is preliminary data.</text>
</comment>
<accession>A0ABV4U8N1</accession>
<proteinExistence type="inferred from homology"/>
<gene>
    <name evidence="9" type="ORF">ACERK3_12780</name>
</gene>
<feature type="transmembrane region" description="Helical" evidence="7">
    <location>
        <begin position="748"/>
        <end position="769"/>
    </location>
</feature>
<sequence length="963" mass="106748">MNSFYRLCGGTTFGNAGRDERRTTRLIGFFALSIAVLLSLAGATPTIADEPEEPVSFRADALPAPTATGVAPQAQRAVLRAFTRDHPNIRIERFTMPTIEGGGMDAGPLMAIAAGLPPHAIYVNFRQSATYINRGFLTPLEILLARVQSSNPDVRAVDDDGNWVADPTEEEVAAALSAIRERVADPVWPVIYRQADREGVGDGEHVWALPQNTLVKALLYRRDLFHEAGLDPDQPPRDWDELMAYAQRMRVPERNQYGLMVPGGNIVSYGLYDLLVANGVRAMEQDEEGNWYAAFNTPEAAETIMYAWDLANGSFERDGRTYDSAMLVEPAGAIRGLMWERGQIGMQFAYLDQDLMATINPQLVGLAPVPQAPRGSVGSEINARMLGVFADATPQQQLAIMKYIWFLTSDEAHEIRTRVFVESGYGQFVNPDLLEKFGYDDLLARVPAGWRETFQTAMEHGVPEPYGRNTQHIYRQMSVPINWALREDLGGITREAALSRIQDRLDEAADRVDRHALGEIPEDEMAFRRLLGGAVMVTIFILFAGSLAWVWRSFTKAEVNTGENVPLSRFFWGYVLLAPALTLIIIWDYLPLSGGALLSLFDYELVIDSQFVGVDNFANILFDAQFWSSLGRTFYFVALTIGLGFWPPILLAILLDEVPTETFKYIFRTIFYLPQIVSGVIMIFLWRQLYEPSSSGFLNQIVLSLNILDPVSATLFKWVLLGLWFSLICLLIWLPIRMSEIGKGIKVALWLGGLSLLAVTFYPLLTAYIGPSEVGIEAIVQAGGDPEAYRGFSAVLAALGTLFGRFQLEPLGWIASPEMAMLCAVIPMIWATSGPGCIIYLAAMKTVPRDLYEASAIDGAGVWHRICYITLPRLKFLIVIQFIAAVIGSFKGGTDFILALTGGGPQDATRILSLEIFERTFMDLQFGVGAAMAWFLGGMLIVFTAYQLKMLSRAQWRAAGSKE</sequence>
<dbReference type="InterPro" id="IPR035906">
    <property type="entry name" value="MetI-like_sf"/>
</dbReference>
<feature type="transmembrane region" description="Helical" evidence="7">
    <location>
        <begin position="571"/>
        <end position="590"/>
    </location>
</feature>
<evidence type="ECO:0000256" key="1">
    <source>
        <dbReference type="ARBA" id="ARBA00004651"/>
    </source>
</evidence>
<dbReference type="Proteomes" id="UP001575105">
    <property type="component" value="Unassembled WGS sequence"/>
</dbReference>
<keyword evidence="2 7" id="KW-0813">Transport</keyword>
<keyword evidence="3" id="KW-1003">Cell membrane</keyword>
<dbReference type="SUPFAM" id="SSF53850">
    <property type="entry name" value="Periplasmic binding protein-like II"/>
    <property type="match status" value="1"/>
</dbReference>
<evidence type="ECO:0000256" key="2">
    <source>
        <dbReference type="ARBA" id="ARBA00022448"/>
    </source>
</evidence>
<feature type="domain" description="ABC transmembrane type-1" evidence="8">
    <location>
        <begin position="630"/>
        <end position="947"/>
    </location>
</feature>
<keyword evidence="10" id="KW-1185">Reference proteome</keyword>
<evidence type="ECO:0000256" key="3">
    <source>
        <dbReference type="ARBA" id="ARBA00022475"/>
    </source>
</evidence>
<evidence type="ECO:0000256" key="6">
    <source>
        <dbReference type="ARBA" id="ARBA00023136"/>
    </source>
</evidence>
<dbReference type="SUPFAM" id="SSF161098">
    <property type="entry name" value="MetI-like"/>
    <property type="match status" value="2"/>
</dbReference>
<evidence type="ECO:0000256" key="7">
    <source>
        <dbReference type="RuleBase" id="RU363032"/>
    </source>
</evidence>
<feature type="transmembrane region" description="Helical" evidence="7">
    <location>
        <begin position="715"/>
        <end position="736"/>
    </location>
</feature>
<dbReference type="Gene3D" id="1.10.3720.10">
    <property type="entry name" value="MetI-like"/>
    <property type="match status" value="2"/>
</dbReference>
<name>A0ABV4U8N1_9BACT</name>
<protein>
    <submittedName>
        <fullName evidence="9">Extracellular solute-binding protein</fullName>
    </submittedName>
</protein>
<evidence type="ECO:0000313" key="10">
    <source>
        <dbReference type="Proteomes" id="UP001575105"/>
    </source>
</evidence>
<reference evidence="9 10" key="1">
    <citation type="submission" date="2024-08" db="EMBL/GenBank/DDBJ databases">
        <title>Whole-genome sequencing of halo(alkali)philic microorganisms from hypersaline lakes.</title>
        <authorList>
            <person name="Sorokin D.Y."/>
            <person name="Merkel A.Y."/>
            <person name="Messina E."/>
            <person name="Yakimov M."/>
        </authorList>
    </citation>
    <scope>NUCLEOTIDE SEQUENCE [LARGE SCALE GENOMIC DNA]</scope>
    <source>
        <strain evidence="9 10">AB-hyl4</strain>
    </source>
</reference>
<dbReference type="PANTHER" id="PTHR43227:SF11">
    <property type="entry name" value="BLL4140 PROTEIN"/>
    <property type="match status" value="1"/>
</dbReference>
<dbReference type="EMBL" id="JBGUBD010000007">
    <property type="protein sequence ID" value="MFA9479159.1"/>
    <property type="molecule type" value="Genomic_DNA"/>
</dbReference>
<dbReference type="RefSeq" id="WP_425346086.1">
    <property type="nucleotide sequence ID" value="NZ_JBGUBD010000007.1"/>
</dbReference>
<evidence type="ECO:0000313" key="9">
    <source>
        <dbReference type="EMBL" id="MFA9479159.1"/>
    </source>
</evidence>